<dbReference type="OrthoDB" id="271821at2"/>
<dbReference type="InterPro" id="IPR024442">
    <property type="entry name" value="Transposase_Zn_ribbon"/>
</dbReference>
<dbReference type="Pfam" id="PF12760">
    <property type="entry name" value="Zn_ribbon_IS1595"/>
    <property type="match status" value="1"/>
</dbReference>
<dbReference type="NCBIfam" id="NF033547">
    <property type="entry name" value="transpos_IS1595"/>
    <property type="match status" value="1"/>
</dbReference>
<dbReference type="Proteomes" id="UP000277007">
    <property type="component" value="Unassembled WGS sequence"/>
</dbReference>
<dbReference type="EMBL" id="RXMA01000001">
    <property type="protein sequence ID" value="RTR24598.1"/>
    <property type="molecule type" value="Genomic_DNA"/>
</dbReference>
<keyword evidence="3" id="KW-1185">Reference proteome</keyword>
<dbReference type="InterPro" id="IPR053164">
    <property type="entry name" value="IS1016-like_transposase"/>
</dbReference>
<sequence length="305" mass="34555">MSVLSAPYFHDEEAAYAKLESIVWPNGPVCPHCGGYERIGKLAGSATRIGVHKCYQCRKQFTVKVGTVFESSHVPLYKWFQACYLLCSSKKGISSHQLHRVLDVTYKTAWFMTHRVREAMRTLGFDPMGGEGETVEVDETFIGIDRTVKPKGEKKSRGYAHKHKVLALVDRKTGRARSMVVDSLKAKDLTPILRENIAKESRVCTDKADQYVHLGNEFAAHRVVRHGQGEYGRGPIHTNTIEGFFSIFKRGMKGVYQHCAKKHLHRYLAEFDFRYNNRGIDDLTRTGDALTGISGKRLTYRRVGV</sequence>
<feature type="domain" description="ISXO2-like transposase" evidence="1">
    <location>
        <begin position="127"/>
        <end position="276"/>
    </location>
</feature>
<reference evidence="2 3" key="1">
    <citation type="submission" date="2018-12" db="EMBL/GenBank/DDBJ databases">
        <authorList>
            <person name="Yang Y."/>
        </authorList>
    </citation>
    <scope>NUCLEOTIDE SEQUENCE [LARGE SCALE GENOMIC DNA]</scope>
    <source>
        <strain evidence="2 3">L-25-5w-1</strain>
    </source>
</reference>
<dbReference type="SMART" id="SM01126">
    <property type="entry name" value="DDE_Tnp_IS1595"/>
    <property type="match status" value="1"/>
</dbReference>
<comment type="caution">
    <text evidence="2">The sequence shown here is derived from an EMBL/GenBank/DDBJ whole genome shotgun (WGS) entry which is preliminary data.</text>
</comment>
<dbReference type="PANTHER" id="PTHR47163:SF2">
    <property type="entry name" value="SI:DKEY-17M8.2"/>
    <property type="match status" value="1"/>
</dbReference>
<name>A0A3S0JMB7_9PROT</name>
<evidence type="ECO:0000313" key="3">
    <source>
        <dbReference type="Proteomes" id="UP000277007"/>
    </source>
</evidence>
<dbReference type="AlphaFoldDB" id="A0A3S0JMB7"/>
<evidence type="ECO:0000313" key="2">
    <source>
        <dbReference type="EMBL" id="RTR24598.1"/>
    </source>
</evidence>
<dbReference type="InterPro" id="IPR024445">
    <property type="entry name" value="Tnp_ISXO2-like"/>
</dbReference>
<dbReference type="PANTHER" id="PTHR47163">
    <property type="entry name" value="DDE_TNP_IS1595 DOMAIN-CONTAINING PROTEIN"/>
    <property type="match status" value="1"/>
</dbReference>
<gene>
    <name evidence="2" type="ORF">EJ903_02270</name>
</gene>
<dbReference type="RefSeq" id="WP_126611656.1">
    <property type="nucleotide sequence ID" value="NZ_JBHUCY010000008.1"/>
</dbReference>
<accession>A0A3S0JMB7</accession>
<protein>
    <submittedName>
        <fullName evidence="2">IS1595 family transposase</fullName>
    </submittedName>
</protein>
<organism evidence="2 3">
    <name type="scientific">Azospirillum griseum</name>
    <dbReference type="NCBI Taxonomy" id="2496639"/>
    <lineage>
        <taxon>Bacteria</taxon>
        <taxon>Pseudomonadati</taxon>
        <taxon>Pseudomonadota</taxon>
        <taxon>Alphaproteobacteria</taxon>
        <taxon>Rhodospirillales</taxon>
        <taxon>Azospirillaceae</taxon>
        <taxon>Azospirillum</taxon>
    </lineage>
</organism>
<dbReference type="Pfam" id="PF12762">
    <property type="entry name" value="DDE_Tnp_IS1595"/>
    <property type="match status" value="1"/>
</dbReference>
<proteinExistence type="predicted"/>
<evidence type="ECO:0000259" key="1">
    <source>
        <dbReference type="SMART" id="SM01126"/>
    </source>
</evidence>